<dbReference type="GO" id="GO:0006776">
    <property type="term" value="P:vitamin A metabolic process"/>
    <property type="evidence" value="ECO:0007669"/>
    <property type="project" value="TreeGrafter"/>
</dbReference>
<accession>A0A8C9VVU1</accession>
<evidence type="ECO:0000256" key="3">
    <source>
        <dbReference type="SAM" id="SignalP"/>
    </source>
</evidence>
<dbReference type="KEGG" id="sfm:108930780"/>
<evidence type="ECO:0000256" key="2">
    <source>
        <dbReference type="SAM" id="Phobius"/>
    </source>
</evidence>
<dbReference type="InterPro" id="IPR042288">
    <property type="entry name" value="LRAT"/>
</dbReference>
<reference evidence="5" key="3">
    <citation type="submission" date="2025-09" db="UniProtKB">
        <authorList>
            <consortium name="Ensembl"/>
        </authorList>
    </citation>
    <scope>IDENTIFICATION</scope>
</reference>
<keyword evidence="6" id="KW-1185">Reference proteome</keyword>
<keyword evidence="2" id="KW-0812">Transmembrane</keyword>
<feature type="transmembrane region" description="Helical" evidence="2">
    <location>
        <begin position="191"/>
        <end position="224"/>
    </location>
</feature>
<dbReference type="Proteomes" id="UP000694397">
    <property type="component" value="Chromosome 5"/>
</dbReference>
<evidence type="ECO:0000313" key="6">
    <source>
        <dbReference type="Proteomes" id="UP000694397"/>
    </source>
</evidence>
<dbReference type="GO" id="GO:0005791">
    <property type="term" value="C:rough endoplasmic reticulum"/>
    <property type="evidence" value="ECO:0007669"/>
    <property type="project" value="TreeGrafter"/>
</dbReference>
<keyword evidence="2" id="KW-1133">Transmembrane helix</keyword>
<dbReference type="Gene3D" id="3.90.1720.10">
    <property type="entry name" value="endopeptidase domain like (from Nostoc punctiforme)"/>
    <property type="match status" value="1"/>
</dbReference>
<feature type="signal peptide" evidence="3">
    <location>
        <begin position="1"/>
        <end position="29"/>
    </location>
</feature>
<dbReference type="OrthoDB" id="421951at2759"/>
<evidence type="ECO:0000259" key="4">
    <source>
        <dbReference type="PROSITE" id="PS51934"/>
    </source>
</evidence>
<evidence type="ECO:0000313" key="5">
    <source>
        <dbReference type="Ensembl" id="ENSSFOP00015065415.1"/>
    </source>
</evidence>
<reference evidence="5 6" key="1">
    <citation type="submission" date="2019-04" db="EMBL/GenBank/DDBJ databases">
        <authorList>
            <consortium name="Wellcome Sanger Institute Data Sharing"/>
        </authorList>
    </citation>
    <scope>NUCLEOTIDE SEQUENCE [LARGE SCALE GENOMIC DNA]</scope>
</reference>
<dbReference type="GO" id="GO:0042572">
    <property type="term" value="P:retinol metabolic process"/>
    <property type="evidence" value="ECO:0007669"/>
    <property type="project" value="InterPro"/>
</dbReference>
<keyword evidence="2" id="KW-0472">Membrane</keyword>
<name>A0A8C9VVU1_SCLFO</name>
<organism evidence="5 6">
    <name type="scientific">Scleropages formosus</name>
    <name type="common">Asian bonytongue</name>
    <name type="synonym">Osteoglossum formosum</name>
    <dbReference type="NCBI Taxonomy" id="113540"/>
    <lineage>
        <taxon>Eukaryota</taxon>
        <taxon>Metazoa</taxon>
        <taxon>Chordata</taxon>
        <taxon>Craniata</taxon>
        <taxon>Vertebrata</taxon>
        <taxon>Euteleostomi</taxon>
        <taxon>Actinopterygii</taxon>
        <taxon>Neopterygii</taxon>
        <taxon>Teleostei</taxon>
        <taxon>Osteoglossocephala</taxon>
        <taxon>Osteoglossomorpha</taxon>
        <taxon>Osteoglossiformes</taxon>
        <taxon>Osteoglossidae</taxon>
        <taxon>Scleropages</taxon>
    </lineage>
</organism>
<dbReference type="Pfam" id="PF04970">
    <property type="entry name" value="LRAT"/>
    <property type="match status" value="1"/>
</dbReference>
<dbReference type="RefSeq" id="XP_029107688.1">
    <property type="nucleotide sequence ID" value="XM_029251855.1"/>
</dbReference>
<reference evidence="5" key="2">
    <citation type="submission" date="2025-08" db="UniProtKB">
        <authorList>
            <consortium name="Ensembl"/>
        </authorList>
    </citation>
    <scope>IDENTIFICATION</scope>
</reference>
<dbReference type="Ensembl" id="ENSSFOT00015049919.1">
    <property type="protein sequence ID" value="ENSSFOP00015065415.1"/>
    <property type="gene ID" value="ENSSFOG00015027134.1"/>
</dbReference>
<feature type="domain" description="LRAT" evidence="4">
    <location>
        <begin position="46"/>
        <end position="173"/>
    </location>
</feature>
<dbReference type="GeneID" id="108930780"/>
<dbReference type="PROSITE" id="PS51934">
    <property type="entry name" value="LRAT"/>
    <property type="match status" value="1"/>
</dbReference>
<dbReference type="GeneTree" id="ENSGT00510000047351"/>
<dbReference type="InterPro" id="IPR007053">
    <property type="entry name" value="LRAT_dom"/>
</dbReference>
<dbReference type="AlphaFoldDB" id="A0A8C9VVU1"/>
<feature type="active site" description="Acyl-thioester intermediate" evidence="1">
    <location>
        <position position="157"/>
    </location>
</feature>
<gene>
    <name evidence="5" type="primary">LOC108930780</name>
</gene>
<feature type="chain" id="PRO_5034168860" evidence="3">
    <location>
        <begin position="30"/>
        <end position="226"/>
    </location>
</feature>
<protein>
    <submittedName>
        <fullName evidence="5">Lecithin retinol acyltransferase</fullName>
    </submittedName>
</protein>
<keyword evidence="3" id="KW-0732">Signal</keyword>
<dbReference type="GO" id="GO:0047173">
    <property type="term" value="F:phosphatidylcholine-retinol O-acyltransferase activity"/>
    <property type="evidence" value="ECO:0007669"/>
    <property type="project" value="InterPro"/>
</dbReference>
<dbReference type="PANTHER" id="PTHR46678">
    <property type="entry name" value="LECITHIN RETINOL ACYLTRANSFERASE"/>
    <property type="match status" value="1"/>
</dbReference>
<sequence length="226" mass="25601">MLELLTFLLEKISSFVTLSLFSFLSSGQSRCPPRCYESSSFQRGDLLEVPRTLFTHFGIYLGDNKVAHLMPDIMPVVTSDRSLIDSMVTNRRLLLGVLCKRASVRVDTVEDFAYGSPVLRGGAERARKSRALEREEAAQRAEELVGNVPYSLLWYNCEHFATYCRYGAASSFQTDRFCECLKSVIRDQRSLLFSLLLGMMFTIYHGLTPTATLPAVIIPFILWMVE</sequence>
<evidence type="ECO:0000256" key="1">
    <source>
        <dbReference type="PIRSR" id="PIRSR642288-1"/>
    </source>
</evidence>
<proteinExistence type="predicted"/>
<dbReference type="PANTHER" id="PTHR46678:SF1">
    <property type="entry name" value="LECITHIN RETINOL ACYLTRANSFERASE"/>
    <property type="match status" value="1"/>
</dbReference>